<comment type="caution">
    <text evidence="6">The sequence shown here is derived from an EMBL/GenBank/DDBJ whole genome shotgun (WGS) entry which is preliminary data.</text>
</comment>
<keyword evidence="3 5" id="KW-0853">WD repeat</keyword>
<dbReference type="InterPro" id="IPR019775">
    <property type="entry name" value="WD40_repeat_CS"/>
</dbReference>
<dbReference type="PANTHER" id="PTHR46853">
    <property type="entry name" value="METHYLOSOME PROTEIN 50"/>
    <property type="match status" value="1"/>
</dbReference>
<evidence type="ECO:0000256" key="1">
    <source>
        <dbReference type="ARBA" id="ARBA00004496"/>
    </source>
</evidence>
<dbReference type="InterPro" id="IPR036322">
    <property type="entry name" value="WD40_repeat_dom_sf"/>
</dbReference>
<keyword evidence="2" id="KW-0963">Cytoplasm</keyword>
<dbReference type="AlphaFoldDB" id="A0ABD0YP45"/>
<dbReference type="PROSITE" id="PS50294">
    <property type="entry name" value="WD_REPEATS_REGION"/>
    <property type="match status" value="1"/>
</dbReference>
<name>A0ABD0YP45_9HEMI</name>
<evidence type="ECO:0000256" key="3">
    <source>
        <dbReference type="ARBA" id="ARBA00022574"/>
    </source>
</evidence>
<dbReference type="GO" id="GO:0005737">
    <property type="term" value="C:cytoplasm"/>
    <property type="evidence" value="ECO:0007669"/>
    <property type="project" value="UniProtKB-SubCell"/>
</dbReference>
<dbReference type="EMBL" id="JBFDAA010000016">
    <property type="protein sequence ID" value="KAL1117005.1"/>
    <property type="molecule type" value="Genomic_DNA"/>
</dbReference>
<dbReference type="Pfam" id="PF00400">
    <property type="entry name" value="WD40"/>
    <property type="match status" value="2"/>
</dbReference>
<keyword evidence="7" id="KW-1185">Reference proteome</keyword>
<proteinExistence type="predicted"/>
<feature type="non-terminal residue" evidence="6">
    <location>
        <position position="1"/>
    </location>
</feature>
<dbReference type="InterPro" id="IPR052139">
    <property type="entry name" value="Methylosome_Comp_WDR77"/>
</dbReference>
<dbReference type="PANTHER" id="PTHR46853:SF1">
    <property type="entry name" value="METHYLOSOME PROTEIN 50"/>
    <property type="match status" value="1"/>
</dbReference>
<evidence type="ECO:0000313" key="6">
    <source>
        <dbReference type="EMBL" id="KAL1117005.1"/>
    </source>
</evidence>
<reference evidence="6 7" key="1">
    <citation type="submission" date="2024-07" db="EMBL/GenBank/DDBJ databases">
        <title>Chromosome-level genome assembly of the water stick insect Ranatra chinensis (Heteroptera: Nepidae).</title>
        <authorList>
            <person name="Liu X."/>
        </authorList>
    </citation>
    <scope>NUCLEOTIDE SEQUENCE [LARGE SCALE GENOMIC DNA]</scope>
    <source>
        <strain evidence="6">Cailab_2021Rc</strain>
        <tissue evidence="6">Muscle</tissue>
    </source>
</reference>
<comment type="subcellular location">
    <subcellularLocation>
        <location evidence="1">Cytoplasm</location>
    </subcellularLocation>
</comment>
<gene>
    <name evidence="6" type="ORF">AAG570_004333</name>
</gene>
<dbReference type="SUPFAM" id="SSF50978">
    <property type="entry name" value="WD40 repeat-like"/>
    <property type="match status" value="1"/>
</dbReference>
<dbReference type="SMART" id="SM00320">
    <property type="entry name" value="WD40"/>
    <property type="match status" value="3"/>
</dbReference>
<keyword evidence="4" id="KW-0677">Repeat</keyword>
<accession>A0ABD0YP45</accession>
<organism evidence="6 7">
    <name type="scientific">Ranatra chinensis</name>
    <dbReference type="NCBI Taxonomy" id="642074"/>
    <lineage>
        <taxon>Eukaryota</taxon>
        <taxon>Metazoa</taxon>
        <taxon>Ecdysozoa</taxon>
        <taxon>Arthropoda</taxon>
        <taxon>Hexapoda</taxon>
        <taxon>Insecta</taxon>
        <taxon>Pterygota</taxon>
        <taxon>Neoptera</taxon>
        <taxon>Paraneoptera</taxon>
        <taxon>Hemiptera</taxon>
        <taxon>Heteroptera</taxon>
        <taxon>Panheteroptera</taxon>
        <taxon>Nepomorpha</taxon>
        <taxon>Nepidae</taxon>
        <taxon>Ranatrinae</taxon>
        <taxon>Ranatra</taxon>
    </lineage>
</organism>
<dbReference type="PROSITE" id="PS00678">
    <property type="entry name" value="WD_REPEATS_1"/>
    <property type="match status" value="1"/>
</dbReference>
<evidence type="ECO:0000256" key="2">
    <source>
        <dbReference type="ARBA" id="ARBA00022490"/>
    </source>
</evidence>
<feature type="repeat" description="WD" evidence="5">
    <location>
        <begin position="90"/>
        <end position="131"/>
    </location>
</feature>
<sequence length="234" mass="25607">FSIDGSLFLGSSNLNGRYWIGSIWYFNSADDAPANDNSVTGHSCDSGVPTGKFLNSSQKVIVGEDTGTLTIYELTTYKNGDIYFVPEVYSAQHESSILSLSFSRTKNKIISAGTDKSINVWDVESLSAVNRYCEAHTRPITSTAFCPEEDGVTFISCSLDGYALMWDSRNAKPASVLSKNKSCGFTAVDWRNTNEIAIGSQSGDVMIMDVRARSQLMSFSPIDRPVHKISFQDG</sequence>
<evidence type="ECO:0000256" key="4">
    <source>
        <dbReference type="ARBA" id="ARBA00022737"/>
    </source>
</evidence>
<evidence type="ECO:0000313" key="7">
    <source>
        <dbReference type="Proteomes" id="UP001558652"/>
    </source>
</evidence>
<feature type="repeat" description="WD" evidence="5">
    <location>
        <begin position="133"/>
        <end position="176"/>
    </location>
</feature>
<dbReference type="InterPro" id="IPR001680">
    <property type="entry name" value="WD40_rpt"/>
</dbReference>
<dbReference type="InterPro" id="IPR015943">
    <property type="entry name" value="WD40/YVTN_repeat-like_dom_sf"/>
</dbReference>
<evidence type="ECO:0000256" key="5">
    <source>
        <dbReference type="PROSITE-ProRule" id="PRU00221"/>
    </source>
</evidence>
<dbReference type="Gene3D" id="2.130.10.10">
    <property type="entry name" value="YVTN repeat-like/Quinoprotein amine dehydrogenase"/>
    <property type="match status" value="1"/>
</dbReference>
<protein>
    <submittedName>
        <fullName evidence="6">Uncharacterized protein</fullName>
    </submittedName>
</protein>
<dbReference type="PROSITE" id="PS50082">
    <property type="entry name" value="WD_REPEATS_2"/>
    <property type="match status" value="2"/>
</dbReference>
<dbReference type="Proteomes" id="UP001558652">
    <property type="component" value="Unassembled WGS sequence"/>
</dbReference>